<reference evidence="12 13" key="1">
    <citation type="journal article" date="2016" name="Mol. Biol. Evol.">
        <title>Comparative Genomics of Early-Diverging Mushroom-Forming Fungi Provides Insights into the Origins of Lignocellulose Decay Capabilities.</title>
        <authorList>
            <person name="Nagy L.G."/>
            <person name="Riley R."/>
            <person name="Tritt A."/>
            <person name="Adam C."/>
            <person name="Daum C."/>
            <person name="Floudas D."/>
            <person name="Sun H."/>
            <person name="Yadav J.S."/>
            <person name="Pangilinan J."/>
            <person name="Larsson K.H."/>
            <person name="Matsuura K."/>
            <person name="Barry K."/>
            <person name="Labutti K."/>
            <person name="Kuo R."/>
            <person name="Ohm R.A."/>
            <person name="Bhattacharya S.S."/>
            <person name="Shirouzu T."/>
            <person name="Yoshinaga Y."/>
            <person name="Martin F.M."/>
            <person name="Grigoriev I.V."/>
            <person name="Hibbett D.S."/>
        </authorList>
    </citation>
    <scope>NUCLEOTIDE SEQUENCE [LARGE SCALE GENOMIC DNA]</scope>
    <source>
        <strain evidence="12 13">CBS 109695</strain>
    </source>
</reference>
<dbReference type="GO" id="GO:0043531">
    <property type="term" value="F:ADP binding"/>
    <property type="evidence" value="ECO:0007669"/>
    <property type="project" value="InterPro"/>
</dbReference>
<evidence type="ECO:0000256" key="10">
    <source>
        <dbReference type="PROSITE-ProRule" id="PRU00339"/>
    </source>
</evidence>
<comment type="similarity">
    <text evidence="2">Belongs to the kinesin light chain family.</text>
</comment>
<dbReference type="OrthoDB" id="10260758at2759"/>
<dbReference type="GO" id="GO:0042802">
    <property type="term" value="F:identical protein binding"/>
    <property type="evidence" value="ECO:0007669"/>
    <property type="project" value="InterPro"/>
</dbReference>
<dbReference type="Pfam" id="PF07721">
    <property type="entry name" value="TPR_4"/>
    <property type="match status" value="1"/>
</dbReference>
<feature type="repeat" description="TPR" evidence="10">
    <location>
        <begin position="701"/>
        <end position="734"/>
    </location>
</feature>
<keyword evidence="7" id="KW-0175">Coiled coil</keyword>
<dbReference type="SUPFAM" id="SSF48452">
    <property type="entry name" value="TPR-like"/>
    <property type="match status" value="3"/>
</dbReference>
<dbReference type="InterPro" id="IPR019734">
    <property type="entry name" value="TPR_rpt"/>
</dbReference>
<evidence type="ECO:0000256" key="9">
    <source>
        <dbReference type="ARBA" id="ARBA00023212"/>
    </source>
</evidence>
<evidence type="ECO:0000256" key="2">
    <source>
        <dbReference type="ARBA" id="ARBA00009622"/>
    </source>
</evidence>
<evidence type="ECO:0000256" key="6">
    <source>
        <dbReference type="ARBA" id="ARBA00022803"/>
    </source>
</evidence>
<dbReference type="Gene3D" id="3.40.50.300">
    <property type="entry name" value="P-loop containing nucleotide triphosphate hydrolases"/>
    <property type="match status" value="1"/>
</dbReference>
<keyword evidence="4" id="KW-0493">Microtubule</keyword>
<dbReference type="SMART" id="SM00028">
    <property type="entry name" value="TPR"/>
    <property type="match status" value="5"/>
</dbReference>
<dbReference type="Pfam" id="PF00931">
    <property type="entry name" value="NB-ARC"/>
    <property type="match status" value="1"/>
</dbReference>
<dbReference type="AlphaFoldDB" id="A0A166RKB1"/>
<dbReference type="PANTHER" id="PTHR45783">
    <property type="entry name" value="KINESIN LIGHT CHAIN"/>
    <property type="match status" value="1"/>
</dbReference>
<organism evidence="12 13">
    <name type="scientific">Athelia psychrophila</name>
    <dbReference type="NCBI Taxonomy" id="1759441"/>
    <lineage>
        <taxon>Eukaryota</taxon>
        <taxon>Fungi</taxon>
        <taxon>Dikarya</taxon>
        <taxon>Basidiomycota</taxon>
        <taxon>Agaricomycotina</taxon>
        <taxon>Agaricomycetes</taxon>
        <taxon>Agaricomycetidae</taxon>
        <taxon>Atheliales</taxon>
        <taxon>Atheliaceae</taxon>
        <taxon>Athelia</taxon>
    </lineage>
</organism>
<dbReference type="PANTHER" id="PTHR45783:SF3">
    <property type="entry name" value="KINESIN LIGHT CHAIN"/>
    <property type="match status" value="1"/>
</dbReference>
<evidence type="ECO:0000256" key="3">
    <source>
        <dbReference type="ARBA" id="ARBA00022490"/>
    </source>
</evidence>
<sequence>MPLSTTFFETLRDQPGIAEVDQRADHMGVNVLFEQPTPSIPDATFNTLHTSGGTVINTNGNIDNIDNIDNRVHYHYYGAPPVVSFDPLHPHSPFNDAPVDRISPCFVGRDEELQLFANVLGLCDGDIPSRCAVWGMPGLGKSQLALKYANTSFRAGCHTHVIWISATTVEKVSQGLAKVLDLLQHPERHNPDQAARITAARLCLEHSEQYGFLEWLIVLDDVTVATVPFLQENLPRQNSHGSILITTRTAEIAEAVTSAAGERYPICKLNALSLEQSTALLLTRAGIHSSTAADVHSAHNLVRRIGCLPLAVEQAGSYMKLNGLTGAGQLETLYDQRGLEEVISSYFRRQLEANSVLKCICWNNSLSSYQEKSVLTTFAMQFQRLGEIDPTFLQLLKVLAFFDPESIPLDIVVLGAGIIGRHLDAHEVSKSTVFLTPQVSNRQNQPPSFISPNTDVDVSSEVVSGEFRHLLGLICSETWLRRALRHFEDLSLAQPHYDKKISLHIHDLIQLVLQQSAPEEQLRENSHFALAGTLLCKAFQTIGDISSPRSWTELERFVPHLMALLKHADTPTTKLLVMSRQVALYFRERGRYDEAEALYRQALAGLERQLGTDHLDTLRTANGLAFLYRRQGRFGQAEAMYQRVLAGQEQLGADHPDTLNTVHGLGSLYSVQGNFKKAESFYQRALAGREQQLGTDHPNTLNTVNNIALLYMRQKNYNNAAALFQRALAGQEQQLGTDHPDTLNTASNLASLYSIQGNYDNATALCQRALAGQERQLGADHPSTLFTVHDLALLYSNQGYYDAAEPLFQQALAGRERKLGADHPDVLLTVSNLAELYERQGRIEEAEMTRNKAGRRNS</sequence>
<evidence type="ECO:0000256" key="1">
    <source>
        <dbReference type="ARBA" id="ARBA00004245"/>
    </source>
</evidence>
<dbReference type="InterPro" id="IPR002182">
    <property type="entry name" value="NB-ARC"/>
</dbReference>
<gene>
    <name evidence="12" type="ORF">FIBSPDRAFT_947606</name>
</gene>
<dbReference type="GO" id="GO:0005874">
    <property type="term" value="C:microtubule"/>
    <property type="evidence" value="ECO:0007669"/>
    <property type="project" value="UniProtKB-KW"/>
</dbReference>
<keyword evidence="3" id="KW-0963">Cytoplasm</keyword>
<dbReference type="InterPro" id="IPR011990">
    <property type="entry name" value="TPR-like_helical_dom_sf"/>
</dbReference>
<evidence type="ECO:0000256" key="7">
    <source>
        <dbReference type="ARBA" id="ARBA00023054"/>
    </source>
</evidence>
<feature type="domain" description="NB-ARC" evidence="11">
    <location>
        <begin position="131"/>
        <end position="280"/>
    </location>
</feature>
<dbReference type="Gene3D" id="1.25.40.10">
    <property type="entry name" value="Tetratricopeptide repeat domain"/>
    <property type="match status" value="2"/>
</dbReference>
<keyword evidence="8" id="KW-0505">Motor protein</keyword>
<keyword evidence="6 10" id="KW-0802">TPR repeat</keyword>
<name>A0A166RKB1_9AGAM</name>
<feature type="repeat" description="TPR" evidence="10">
    <location>
        <begin position="659"/>
        <end position="692"/>
    </location>
</feature>
<dbReference type="STRING" id="436010.A0A166RKB1"/>
<dbReference type="InterPro" id="IPR002151">
    <property type="entry name" value="Kinesin_light"/>
</dbReference>
<comment type="subcellular location">
    <subcellularLocation>
        <location evidence="1">Cytoplasm</location>
        <location evidence="1">Cytoskeleton</location>
    </subcellularLocation>
</comment>
<dbReference type="GO" id="GO:0005737">
    <property type="term" value="C:cytoplasm"/>
    <property type="evidence" value="ECO:0007669"/>
    <property type="project" value="TreeGrafter"/>
</dbReference>
<proteinExistence type="inferred from homology"/>
<keyword evidence="5" id="KW-0677">Repeat</keyword>
<protein>
    <submittedName>
        <fullName evidence="12">TPR-like protein</fullName>
    </submittedName>
</protein>
<dbReference type="PRINTS" id="PR00381">
    <property type="entry name" value="KINESINLIGHT"/>
</dbReference>
<evidence type="ECO:0000256" key="8">
    <source>
        <dbReference type="ARBA" id="ARBA00023175"/>
    </source>
</evidence>
<dbReference type="PROSITE" id="PS50005">
    <property type="entry name" value="TPR"/>
    <property type="match status" value="2"/>
</dbReference>
<dbReference type="EMBL" id="KV417503">
    <property type="protein sequence ID" value="KZP28366.1"/>
    <property type="molecule type" value="Genomic_DNA"/>
</dbReference>
<dbReference type="GO" id="GO:0005871">
    <property type="term" value="C:kinesin complex"/>
    <property type="evidence" value="ECO:0007669"/>
    <property type="project" value="InterPro"/>
</dbReference>
<dbReference type="Pfam" id="PF13424">
    <property type="entry name" value="TPR_12"/>
    <property type="match status" value="3"/>
</dbReference>
<evidence type="ECO:0000256" key="4">
    <source>
        <dbReference type="ARBA" id="ARBA00022701"/>
    </source>
</evidence>
<evidence type="ECO:0000313" key="12">
    <source>
        <dbReference type="EMBL" id="KZP28366.1"/>
    </source>
</evidence>
<dbReference type="InterPro" id="IPR027417">
    <property type="entry name" value="P-loop_NTPase"/>
</dbReference>
<evidence type="ECO:0000313" key="13">
    <source>
        <dbReference type="Proteomes" id="UP000076532"/>
    </source>
</evidence>
<dbReference type="SUPFAM" id="SSF52540">
    <property type="entry name" value="P-loop containing nucleoside triphosphate hydrolases"/>
    <property type="match status" value="1"/>
</dbReference>
<dbReference type="InterPro" id="IPR011717">
    <property type="entry name" value="TPR-4"/>
</dbReference>
<evidence type="ECO:0000256" key="5">
    <source>
        <dbReference type="ARBA" id="ARBA00022737"/>
    </source>
</evidence>
<accession>A0A166RKB1</accession>
<keyword evidence="9" id="KW-0206">Cytoskeleton</keyword>
<keyword evidence="13" id="KW-1185">Reference proteome</keyword>
<dbReference type="GO" id="GO:0019894">
    <property type="term" value="F:kinesin binding"/>
    <property type="evidence" value="ECO:0007669"/>
    <property type="project" value="TreeGrafter"/>
</dbReference>
<dbReference type="GO" id="GO:0007018">
    <property type="term" value="P:microtubule-based movement"/>
    <property type="evidence" value="ECO:0007669"/>
    <property type="project" value="TreeGrafter"/>
</dbReference>
<evidence type="ECO:0000259" key="11">
    <source>
        <dbReference type="Pfam" id="PF00931"/>
    </source>
</evidence>
<dbReference type="Proteomes" id="UP000076532">
    <property type="component" value="Unassembled WGS sequence"/>
</dbReference>